<protein>
    <submittedName>
        <fullName evidence="2">ABC-type spermidine/putrescine transport system permease subunit II</fullName>
    </submittedName>
</protein>
<accession>A0A841PLC6</accession>
<keyword evidence="1" id="KW-1133">Transmembrane helix</keyword>
<evidence type="ECO:0000256" key="1">
    <source>
        <dbReference type="SAM" id="Phobius"/>
    </source>
</evidence>
<proteinExistence type="predicted"/>
<comment type="caution">
    <text evidence="2">The sequence shown here is derived from an EMBL/GenBank/DDBJ whole genome shotgun (WGS) entry which is preliminary data.</text>
</comment>
<keyword evidence="1" id="KW-0812">Transmembrane</keyword>
<name>A0A841PLC6_9HYPH</name>
<organism evidence="2 3">
    <name type="scientific">Mesorhizobium sangaii</name>
    <dbReference type="NCBI Taxonomy" id="505389"/>
    <lineage>
        <taxon>Bacteria</taxon>
        <taxon>Pseudomonadati</taxon>
        <taxon>Pseudomonadota</taxon>
        <taxon>Alphaproteobacteria</taxon>
        <taxon>Hyphomicrobiales</taxon>
        <taxon>Phyllobacteriaceae</taxon>
        <taxon>Mesorhizobium</taxon>
    </lineage>
</organism>
<reference evidence="2 3" key="1">
    <citation type="submission" date="2020-08" db="EMBL/GenBank/DDBJ databases">
        <title>Genomic Encyclopedia of Type Strains, Phase IV (KMG-IV): sequencing the most valuable type-strain genomes for metagenomic binning, comparative biology and taxonomic classification.</title>
        <authorList>
            <person name="Goeker M."/>
        </authorList>
    </citation>
    <scope>NUCLEOTIDE SEQUENCE [LARGE SCALE GENOMIC DNA]</scope>
    <source>
        <strain evidence="2 3">DSM 100039</strain>
    </source>
</reference>
<evidence type="ECO:0000313" key="3">
    <source>
        <dbReference type="Proteomes" id="UP000556329"/>
    </source>
</evidence>
<evidence type="ECO:0000313" key="2">
    <source>
        <dbReference type="EMBL" id="MBB6414413.1"/>
    </source>
</evidence>
<keyword evidence="3" id="KW-1185">Reference proteome</keyword>
<sequence length="36" mass="3933">MDFNLTPVIAVVSTIIVAISILLMGTIRLFQNRANS</sequence>
<dbReference type="AlphaFoldDB" id="A0A841PLC6"/>
<dbReference type="EMBL" id="JACHEF010000025">
    <property type="protein sequence ID" value="MBB6414413.1"/>
    <property type="molecule type" value="Genomic_DNA"/>
</dbReference>
<dbReference type="Proteomes" id="UP000556329">
    <property type="component" value="Unassembled WGS sequence"/>
</dbReference>
<keyword evidence="1" id="KW-0472">Membrane</keyword>
<feature type="transmembrane region" description="Helical" evidence="1">
    <location>
        <begin position="6"/>
        <end position="30"/>
    </location>
</feature>
<gene>
    <name evidence="2" type="ORF">HNQ71_007123</name>
</gene>